<name>A0A4Q0VPP6_9BACI</name>
<keyword evidence="2" id="KW-1185">Reference proteome</keyword>
<protein>
    <submittedName>
        <fullName evidence="1">Uncharacterized protein</fullName>
    </submittedName>
</protein>
<comment type="caution">
    <text evidence="1">The sequence shown here is derived from an EMBL/GenBank/DDBJ whole genome shotgun (WGS) entry which is preliminary data.</text>
</comment>
<accession>A0A4Q0VPP6</accession>
<evidence type="ECO:0000313" key="1">
    <source>
        <dbReference type="EMBL" id="RXI98218.1"/>
    </source>
</evidence>
<dbReference type="RefSeq" id="WP_129079578.1">
    <property type="nucleotide sequence ID" value="NZ_QOUX01000046.1"/>
</dbReference>
<dbReference type="EMBL" id="QOUX01000046">
    <property type="protein sequence ID" value="RXI98218.1"/>
    <property type="molecule type" value="Genomic_DNA"/>
</dbReference>
<reference evidence="1 2" key="1">
    <citation type="journal article" date="2019" name="Int. J. Syst. Evol. Microbiol.">
        <title>Anaerobacillus alkaliphilus sp. nov., a novel alkaliphilic and moderately halophilic bacterium.</title>
        <authorList>
            <person name="Borsodi A.K."/>
            <person name="Aszalos J.M."/>
            <person name="Bihari P."/>
            <person name="Nagy I."/>
            <person name="Schumann P."/>
            <person name="Sproer C."/>
            <person name="Kovacs A.L."/>
            <person name="Boka K."/>
            <person name="Dobosy P."/>
            <person name="Ovari M."/>
            <person name="Szili-Kovacs T."/>
            <person name="Toth E."/>
        </authorList>
    </citation>
    <scope>NUCLEOTIDE SEQUENCE [LARGE SCALE GENOMIC DNA]</scope>
    <source>
        <strain evidence="1 2">B16-10</strain>
    </source>
</reference>
<evidence type="ECO:0000313" key="2">
    <source>
        <dbReference type="Proteomes" id="UP000290649"/>
    </source>
</evidence>
<dbReference type="Proteomes" id="UP000290649">
    <property type="component" value="Unassembled WGS sequence"/>
</dbReference>
<gene>
    <name evidence="1" type="ORF">DS745_17940</name>
</gene>
<proteinExistence type="predicted"/>
<sequence>MKKKKIRKVDQVEPKVEEVKEEQIENQEVHPFAAWDNLMFMRRRPAEKTLEEESLNNDKK</sequence>
<organism evidence="1 2">
    <name type="scientific">Anaerobacillus alkaliphilus</name>
    <dbReference type="NCBI Taxonomy" id="1548597"/>
    <lineage>
        <taxon>Bacteria</taxon>
        <taxon>Bacillati</taxon>
        <taxon>Bacillota</taxon>
        <taxon>Bacilli</taxon>
        <taxon>Bacillales</taxon>
        <taxon>Bacillaceae</taxon>
        <taxon>Anaerobacillus</taxon>
    </lineage>
</organism>
<dbReference type="AlphaFoldDB" id="A0A4Q0VPP6"/>